<organism evidence="1 2">
    <name type="scientific">Streptomyces durbertensis</name>
    <dbReference type="NCBI Taxonomy" id="2448886"/>
    <lineage>
        <taxon>Bacteria</taxon>
        <taxon>Bacillati</taxon>
        <taxon>Actinomycetota</taxon>
        <taxon>Actinomycetes</taxon>
        <taxon>Kitasatosporales</taxon>
        <taxon>Streptomycetaceae</taxon>
        <taxon>Streptomyces</taxon>
    </lineage>
</organism>
<dbReference type="Pfam" id="PF12277">
    <property type="entry name" value="DUF3618"/>
    <property type="match status" value="1"/>
</dbReference>
<evidence type="ECO:0000313" key="2">
    <source>
        <dbReference type="Proteomes" id="UP000766698"/>
    </source>
</evidence>
<proteinExistence type="predicted"/>
<evidence type="ECO:0000313" key="1">
    <source>
        <dbReference type="EMBL" id="MBB1244501.1"/>
    </source>
</evidence>
<dbReference type="RefSeq" id="WP_182855859.1">
    <property type="nucleotide sequence ID" value="NZ_WMLF01000163.1"/>
</dbReference>
<dbReference type="Proteomes" id="UP000766698">
    <property type="component" value="Unassembled WGS sequence"/>
</dbReference>
<gene>
    <name evidence="1" type="ORF">GL263_13140</name>
</gene>
<name>A0ABR6EGP4_9ACTN</name>
<protein>
    <submittedName>
        <fullName evidence="1">DUF3618 domain-containing protein</fullName>
    </submittedName>
</protein>
<reference evidence="2" key="1">
    <citation type="journal article" date="2020" name="Syst. Appl. Microbiol.">
        <title>Streptomyces alkaliterrae sp. nov., isolated from an alkaline soil, and emended descriptions of Streptomyces alkaliphilus, Streptomyces calidiresistens and Streptomyces durbertensis.</title>
        <authorList>
            <person name="Swiecimska M."/>
            <person name="Golinska P."/>
            <person name="Nouioui I."/>
            <person name="Wypij M."/>
            <person name="Rai M."/>
            <person name="Sangal V."/>
            <person name="Goodfellow M."/>
        </authorList>
    </citation>
    <scope>NUCLEOTIDE SEQUENCE [LARGE SCALE GENOMIC DNA]</scope>
    <source>
        <strain evidence="2">DSM 104538</strain>
    </source>
</reference>
<dbReference type="EMBL" id="WMLF01000163">
    <property type="protein sequence ID" value="MBB1244501.1"/>
    <property type="molecule type" value="Genomic_DNA"/>
</dbReference>
<sequence length="104" mass="11752">MTQPPHDEPTADSVAELREQVEQTRRELGETVGSLAAKADVKARVQEKAGHVQEKAGRIWEEKAPEPVRRRAEQSVRTARQKPWPLLAVAGAAILWLAWRRRRG</sequence>
<keyword evidence="2" id="KW-1185">Reference proteome</keyword>
<comment type="caution">
    <text evidence="1">The sequence shown here is derived from an EMBL/GenBank/DDBJ whole genome shotgun (WGS) entry which is preliminary data.</text>
</comment>
<dbReference type="InterPro" id="IPR022062">
    <property type="entry name" value="DUF3618"/>
</dbReference>
<accession>A0ABR6EGP4</accession>